<dbReference type="InterPro" id="IPR016035">
    <property type="entry name" value="Acyl_Trfase/lysoPLipase"/>
</dbReference>
<dbReference type="PANTHER" id="PTHR14226">
    <property type="entry name" value="NEUROPATHY TARGET ESTERASE/SWISS CHEESE D.MELANOGASTER"/>
    <property type="match status" value="1"/>
</dbReference>
<keyword evidence="2 4" id="KW-0442">Lipid degradation</keyword>
<dbReference type="Gene3D" id="3.40.1090.10">
    <property type="entry name" value="Cytosolic phospholipase A2 catalytic domain"/>
    <property type="match status" value="2"/>
</dbReference>
<protein>
    <submittedName>
        <fullName evidence="7">Patatin-like phospholipase family protein</fullName>
    </submittedName>
</protein>
<evidence type="ECO:0000256" key="4">
    <source>
        <dbReference type="PROSITE-ProRule" id="PRU01161"/>
    </source>
</evidence>
<keyword evidence="8" id="KW-1185">Reference proteome</keyword>
<keyword evidence="3 4" id="KW-0443">Lipid metabolism</keyword>
<feature type="active site" description="Proton acceptor" evidence="4">
    <location>
        <position position="221"/>
    </location>
</feature>
<feature type="short sequence motif" description="GXSXG" evidence="4">
    <location>
        <begin position="67"/>
        <end position="71"/>
    </location>
</feature>
<sequence>MSVTPAALRSVATTPTTRKDTTGTSLSAGSRMVNLALQGGGSHGAFTWGVLDRILEDGRLGFEAISGTSAGSMNAVVMAYGMQQGGRDGARQALDGFWRDVAGHSGMFGSTQPTAMGNLFWGWAPGAAPIFDWMKMMTGAFSPYQLNPFGFNPLREILNRHVDFEALQQAPTRLYLTATNVRTGKPKVFRGTDVTADAVMASACLPTLFKAVQIGGEFYWDGGYAGNPSLYPFFYDSSCHDVLVLHINPLERDQLPILSGEIENRLNEITFNSALLSEMRAIAFVQKLLDEGWIKDEFRDQLKYIRLHSLQADDWLSDLSVASKTISDWGFLTMLRDRGRSAGSAWLKENLSSVGKRTSTDIRGRYLKH</sequence>
<name>A0A5C0B0T9_9BURK</name>
<evidence type="ECO:0000313" key="8">
    <source>
        <dbReference type="Proteomes" id="UP000325161"/>
    </source>
</evidence>
<evidence type="ECO:0000256" key="5">
    <source>
        <dbReference type="SAM" id="MobiDB-lite"/>
    </source>
</evidence>
<dbReference type="GO" id="GO:0016042">
    <property type="term" value="P:lipid catabolic process"/>
    <property type="evidence" value="ECO:0007669"/>
    <property type="project" value="UniProtKB-UniRule"/>
</dbReference>
<dbReference type="Proteomes" id="UP000325161">
    <property type="component" value="Chromosome"/>
</dbReference>
<evidence type="ECO:0000313" key="7">
    <source>
        <dbReference type="EMBL" id="QEI08005.1"/>
    </source>
</evidence>
<evidence type="ECO:0000256" key="3">
    <source>
        <dbReference type="ARBA" id="ARBA00023098"/>
    </source>
</evidence>
<proteinExistence type="predicted"/>
<dbReference type="Pfam" id="PF01734">
    <property type="entry name" value="Patatin"/>
    <property type="match status" value="1"/>
</dbReference>
<evidence type="ECO:0000259" key="6">
    <source>
        <dbReference type="PROSITE" id="PS51635"/>
    </source>
</evidence>
<reference evidence="7 8" key="1">
    <citation type="submission" date="2019-08" db="EMBL/GenBank/DDBJ databases">
        <title>Amphibian skin-associated Pigmentiphaga: genome sequence and occurrence across geography and hosts.</title>
        <authorList>
            <person name="Bletz M.C."/>
            <person name="Bunk B."/>
            <person name="Sproeer C."/>
            <person name="Biwer P."/>
            <person name="Reiter S."/>
            <person name="Rabemananjara F.C.E."/>
            <person name="Schulz S."/>
            <person name="Overmann J."/>
            <person name="Vences M."/>
        </authorList>
    </citation>
    <scope>NUCLEOTIDE SEQUENCE [LARGE SCALE GENOMIC DNA]</scope>
    <source>
        <strain evidence="7 8">Mada1488</strain>
    </source>
</reference>
<evidence type="ECO:0000256" key="1">
    <source>
        <dbReference type="ARBA" id="ARBA00022801"/>
    </source>
</evidence>
<dbReference type="OrthoDB" id="9770965at2"/>
<evidence type="ECO:0000256" key="2">
    <source>
        <dbReference type="ARBA" id="ARBA00022963"/>
    </source>
</evidence>
<dbReference type="InterPro" id="IPR002641">
    <property type="entry name" value="PNPLA_dom"/>
</dbReference>
<feature type="short sequence motif" description="GXGXXG" evidence="4">
    <location>
        <begin position="39"/>
        <end position="44"/>
    </location>
</feature>
<feature type="domain" description="PNPLA" evidence="6">
    <location>
        <begin position="35"/>
        <end position="234"/>
    </location>
</feature>
<dbReference type="EMBL" id="CP043046">
    <property type="protein sequence ID" value="QEI08005.1"/>
    <property type="molecule type" value="Genomic_DNA"/>
</dbReference>
<dbReference type="InterPro" id="IPR050301">
    <property type="entry name" value="NTE"/>
</dbReference>
<dbReference type="RefSeq" id="WP_148817106.1">
    <property type="nucleotide sequence ID" value="NZ_CP043046.1"/>
</dbReference>
<feature type="short sequence motif" description="DGA/G" evidence="4">
    <location>
        <begin position="221"/>
        <end position="223"/>
    </location>
</feature>
<dbReference type="GO" id="GO:0016787">
    <property type="term" value="F:hydrolase activity"/>
    <property type="evidence" value="ECO:0007669"/>
    <property type="project" value="UniProtKB-UniRule"/>
</dbReference>
<accession>A0A5C0B0T9</accession>
<dbReference type="PROSITE" id="PS51635">
    <property type="entry name" value="PNPLA"/>
    <property type="match status" value="1"/>
</dbReference>
<dbReference type="SUPFAM" id="SSF52151">
    <property type="entry name" value="FabD/lysophospholipase-like"/>
    <property type="match status" value="1"/>
</dbReference>
<keyword evidence="1 4" id="KW-0378">Hydrolase</keyword>
<feature type="active site" description="Nucleophile" evidence="4">
    <location>
        <position position="69"/>
    </location>
</feature>
<organism evidence="7 8">
    <name type="scientific">Pigmentiphaga aceris</name>
    <dbReference type="NCBI Taxonomy" id="1940612"/>
    <lineage>
        <taxon>Bacteria</taxon>
        <taxon>Pseudomonadati</taxon>
        <taxon>Pseudomonadota</taxon>
        <taxon>Betaproteobacteria</taxon>
        <taxon>Burkholderiales</taxon>
        <taxon>Alcaligenaceae</taxon>
        <taxon>Pigmentiphaga</taxon>
    </lineage>
</organism>
<gene>
    <name evidence="7" type="ORF">FXN63_20800</name>
</gene>
<dbReference type="KEGG" id="pacr:FXN63_20800"/>
<dbReference type="PANTHER" id="PTHR14226:SF78">
    <property type="entry name" value="SLR0060 PROTEIN"/>
    <property type="match status" value="1"/>
</dbReference>
<feature type="region of interest" description="Disordered" evidence="5">
    <location>
        <begin position="1"/>
        <end position="25"/>
    </location>
</feature>
<dbReference type="AlphaFoldDB" id="A0A5C0B0T9"/>